<keyword evidence="1" id="KW-0812">Transmembrane</keyword>
<accession>A0A0B3RZN6</accession>
<feature type="transmembrane region" description="Helical" evidence="1">
    <location>
        <begin position="143"/>
        <end position="160"/>
    </location>
</feature>
<dbReference type="Pfam" id="PF02517">
    <property type="entry name" value="Rce1-like"/>
    <property type="match status" value="1"/>
</dbReference>
<organism evidence="3 4">
    <name type="scientific">Mameliella alba</name>
    <dbReference type="NCBI Taxonomy" id="561184"/>
    <lineage>
        <taxon>Bacteria</taxon>
        <taxon>Pseudomonadati</taxon>
        <taxon>Pseudomonadota</taxon>
        <taxon>Alphaproteobacteria</taxon>
        <taxon>Rhodobacterales</taxon>
        <taxon>Roseobacteraceae</taxon>
        <taxon>Mameliella</taxon>
    </lineage>
</organism>
<dbReference type="AlphaFoldDB" id="A0A0B3RZN6"/>
<dbReference type="STRING" id="561184.SAMN05216376_106140"/>
<keyword evidence="4" id="KW-1185">Reference proteome</keyword>
<evidence type="ECO:0000313" key="4">
    <source>
        <dbReference type="Proteomes" id="UP000030960"/>
    </source>
</evidence>
<feature type="transmembrane region" description="Helical" evidence="1">
    <location>
        <begin position="15"/>
        <end position="36"/>
    </location>
</feature>
<protein>
    <submittedName>
        <fullName evidence="3">Abortive infection protein</fullName>
    </submittedName>
</protein>
<dbReference type="PATRIC" id="fig|1515334.3.peg.2093"/>
<dbReference type="GO" id="GO:0004175">
    <property type="term" value="F:endopeptidase activity"/>
    <property type="evidence" value="ECO:0007669"/>
    <property type="project" value="UniProtKB-ARBA"/>
</dbReference>
<proteinExistence type="predicted"/>
<evidence type="ECO:0000256" key="1">
    <source>
        <dbReference type="SAM" id="Phobius"/>
    </source>
</evidence>
<feature type="domain" description="CAAX prenyl protease 2/Lysostaphin resistance protein A-like" evidence="2">
    <location>
        <begin position="113"/>
        <end position="202"/>
    </location>
</feature>
<feature type="transmembrane region" description="Helical" evidence="1">
    <location>
        <begin position="102"/>
        <end position="123"/>
    </location>
</feature>
<comment type="caution">
    <text evidence="3">The sequence shown here is derived from an EMBL/GenBank/DDBJ whole genome shotgun (WGS) entry which is preliminary data.</text>
</comment>
<feature type="transmembrane region" description="Helical" evidence="1">
    <location>
        <begin position="76"/>
        <end position="96"/>
    </location>
</feature>
<dbReference type="EMBL" id="JSUQ01000007">
    <property type="protein sequence ID" value="KHQ53547.1"/>
    <property type="molecule type" value="Genomic_DNA"/>
</dbReference>
<reference evidence="3 4" key="1">
    <citation type="submission" date="2014-10" db="EMBL/GenBank/DDBJ databases">
        <title>Genome sequence of Ponticoccus sp. strain UMTAT08 isolated from clonal culture of toxic dinoflagellate Alexandrium tamiyavanichii.</title>
        <authorList>
            <person name="Gan H.Y."/>
            <person name="Muhd D.-D."/>
            <person name="Mohd Noor M.E."/>
            <person name="Yeong Y.S."/>
            <person name="Usup G."/>
        </authorList>
    </citation>
    <scope>NUCLEOTIDE SEQUENCE [LARGE SCALE GENOMIC DNA]</scope>
    <source>
        <strain evidence="3 4">UMTAT08</strain>
    </source>
</reference>
<dbReference type="RefSeq" id="WP_043140607.1">
    <property type="nucleotide sequence ID" value="NZ_JSUQ01000007.1"/>
</dbReference>
<feature type="transmembrane region" description="Helical" evidence="1">
    <location>
        <begin position="42"/>
        <end position="64"/>
    </location>
</feature>
<feature type="transmembrane region" description="Helical" evidence="1">
    <location>
        <begin position="166"/>
        <end position="184"/>
    </location>
</feature>
<dbReference type="InterPro" id="IPR003675">
    <property type="entry name" value="Rce1/LyrA-like_dom"/>
</dbReference>
<evidence type="ECO:0000259" key="2">
    <source>
        <dbReference type="Pfam" id="PF02517"/>
    </source>
</evidence>
<gene>
    <name evidence="3" type="ORF">OA50_02078</name>
</gene>
<keyword evidence="1" id="KW-1133">Transmembrane helix</keyword>
<dbReference type="OrthoDB" id="9805801at2"/>
<evidence type="ECO:0000313" key="3">
    <source>
        <dbReference type="EMBL" id="KHQ53547.1"/>
    </source>
</evidence>
<keyword evidence="1" id="KW-0472">Membrane</keyword>
<dbReference type="GO" id="GO:0080120">
    <property type="term" value="P:CAAX-box protein maturation"/>
    <property type="evidence" value="ECO:0007669"/>
    <property type="project" value="UniProtKB-ARBA"/>
</dbReference>
<dbReference type="Proteomes" id="UP000030960">
    <property type="component" value="Unassembled WGS sequence"/>
</dbReference>
<name>A0A0B3RZN6_9RHOB</name>
<feature type="transmembrane region" description="Helical" evidence="1">
    <location>
        <begin position="196"/>
        <end position="216"/>
    </location>
</feature>
<sequence length="224" mass="24814">MAILPEDDRAETRRAWLWVEFACFFAVIPAVIALAFPANMMFPLLFGFTALGVVLLHITPGFHWRSLGRGAARVDWWLVAGFAVVTATTGYTVLQLTVPEAAFALIRLNPALMLMIAALYPFLSALPQELVFRPLFFRRYGGLLPGGTWPPLVLNAALFSFAHLMYWSWIVAGMTFFGGLAFAWAYERRGSFAEAVVLHSIAGVILFALGLGIFFYSGNVVRPF</sequence>